<feature type="compositionally biased region" description="Low complexity" evidence="1">
    <location>
        <begin position="283"/>
        <end position="316"/>
    </location>
</feature>
<protein>
    <submittedName>
        <fullName evidence="2">Uncharacterized protein</fullName>
    </submittedName>
</protein>
<feature type="compositionally biased region" description="Basic residues" evidence="1">
    <location>
        <begin position="751"/>
        <end position="765"/>
    </location>
</feature>
<feature type="compositionally biased region" description="Polar residues" evidence="1">
    <location>
        <begin position="147"/>
        <end position="162"/>
    </location>
</feature>
<feature type="region of interest" description="Disordered" evidence="1">
    <location>
        <begin position="592"/>
        <end position="803"/>
    </location>
</feature>
<feature type="compositionally biased region" description="Polar residues" evidence="1">
    <location>
        <begin position="329"/>
        <end position="360"/>
    </location>
</feature>
<feature type="region of interest" description="Disordered" evidence="1">
    <location>
        <begin position="214"/>
        <end position="541"/>
    </location>
</feature>
<dbReference type="Proteomes" id="UP000726737">
    <property type="component" value="Unassembled WGS sequence"/>
</dbReference>
<feature type="compositionally biased region" description="Basic residues" evidence="1">
    <location>
        <begin position="612"/>
        <end position="624"/>
    </location>
</feature>
<evidence type="ECO:0000313" key="2">
    <source>
        <dbReference type="EMBL" id="KAG0254768.1"/>
    </source>
</evidence>
<feature type="compositionally biased region" description="Basic and acidic residues" evidence="1">
    <location>
        <begin position="428"/>
        <end position="437"/>
    </location>
</feature>
<accession>A0A9P6PV72</accession>
<feature type="compositionally biased region" description="Polar residues" evidence="1">
    <location>
        <begin position="402"/>
        <end position="422"/>
    </location>
</feature>
<feature type="compositionally biased region" description="Basic and acidic residues" evidence="1">
    <location>
        <begin position="130"/>
        <end position="140"/>
    </location>
</feature>
<dbReference type="OrthoDB" id="641149at2759"/>
<dbReference type="AlphaFoldDB" id="A0A9P6PV72"/>
<feature type="compositionally biased region" description="Low complexity" evidence="1">
    <location>
        <begin position="500"/>
        <end position="518"/>
    </location>
</feature>
<feature type="compositionally biased region" description="Low complexity" evidence="1">
    <location>
        <begin position="766"/>
        <end position="785"/>
    </location>
</feature>
<evidence type="ECO:0000256" key="1">
    <source>
        <dbReference type="SAM" id="MobiDB-lite"/>
    </source>
</evidence>
<feature type="region of interest" description="Disordered" evidence="1">
    <location>
        <begin position="105"/>
        <end position="166"/>
    </location>
</feature>
<reference evidence="2" key="1">
    <citation type="journal article" date="2020" name="Fungal Divers.">
        <title>Resolving the Mortierellaceae phylogeny through synthesis of multi-gene phylogenetics and phylogenomics.</title>
        <authorList>
            <person name="Vandepol N."/>
            <person name="Liber J."/>
            <person name="Desiro A."/>
            <person name="Na H."/>
            <person name="Kennedy M."/>
            <person name="Barry K."/>
            <person name="Grigoriev I.V."/>
            <person name="Miller A.N."/>
            <person name="O'Donnell K."/>
            <person name="Stajich J.E."/>
            <person name="Bonito G."/>
        </authorList>
    </citation>
    <scope>NUCLEOTIDE SEQUENCE</scope>
    <source>
        <strain evidence="2">KOD948</strain>
    </source>
</reference>
<feature type="compositionally biased region" description="Low complexity" evidence="1">
    <location>
        <begin position="526"/>
        <end position="539"/>
    </location>
</feature>
<organism evidence="2 3">
    <name type="scientific">Mortierella polycephala</name>
    <dbReference type="NCBI Taxonomy" id="41804"/>
    <lineage>
        <taxon>Eukaryota</taxon>
        <taxon>Fungi</taxon>
        <taxon>Fungi incertae sedis</taxon>
        <taxon>Mucoromycota</taxon>
        <taxon>Mortierellomycotina</taxon>
        <taxon>Mortierellomycetes</taxon>
        <taxon>Mortierellales</taxon>
        <taxon>Mortierellaceae</taxon>
        <taxon>Mortierella</taxon>
    </lineage>
</organism>
<feature type="compositionally biased region" description="Low complexity" evidence="1">
    <location>
        <begin position="727"/>
        <end position="748"/>
    </location>
</feature>
<keyword evidence="3" id="KW-1185">Reference proteome</keyword>
<gene>
    <name evidence="2" type="ORF">BG011_005529</name>
</gene>
<sequence>MDCKVLNPGECLVKYFEDNKYSVVQFTDLQQFVPTTIPFLEFELAAGQKFLKNGGVVNALSYLESGKVKRKFSWHRWGTAQDQELNLDMHKHKPISLPLISDKTFSEKPQQPQTGVASSTSSSPTTSTRQDTDNETEGKNRAMHAKQSLQQYQEQSTSSPAIVSSAGKGAGLKNGLQRALASVASTSSPLFPTTLLPSPVSLNGLATEPNIDETEFGLRPIKGKGETTAAVTKDSPTISTATGRSRSRRGSRENENKAGATTSTLNSAAAIGTKDTSRRSRNASEQSAASTSPTTSQPSHHASAMTTANSTASVTAPVITDASKKQKSTSELAVSTELQNGVSESGSVTTRSSRQGSAEPSVSPRSTRHSSRTSRASESNPQEHDEGTTKSGEAALAAPIKLQTQRMTRQRSAPKSANSLSVSPAEKVINEGVKDEPMEMASPVIKDEQEPAILTMEVKSSETREQNNKAEQQGDKGESSAMDTDEQDSQIRPDQPPLSIPASSLASSASSTASPSSLGPDEGHVSSSTSASSSSSSNSTLLIQQRRTMDYNFEFLLPKLAIGSKEREAFYETCMDHLQRLRQEHRRLKDILKSSDYLPKGRRATRSSPQYHSHHHRHNHHHHQSHLEEKPSRKRSPAPLRTNSLSSTGSHKEANTSRASSAKSKAESNSTAAQPTVAGVAGAAGEDNGPGTATATESQSQSQSPPPPPPTYQGSTPSSDILTSNISTTTRRSAAAAAAAALTATVSRPSRQSHHSNGKGSKKRTSTASSASSSTTASAEAETAAGTGDDSGQVTTRAKRRLR</sequence>
<proteinExistence type="predicted"/>
<feature type="compositionally biased region" description="Low complexity" evidence="1">
    <location>
        <begin position="118"/>
        <end position="128"/>
    </location>
</feature>
<comment type="caution">
    <text evidence="2">The sequence shown here is derived from an EMBL/GenBank/DDBJ whole genome shotgun (WGS) entry which is preliminary data.</text>
</comment>
<evidence type="ECO:0000313" key="3">
    <source>
        <dbReference type="Proteomes" id="UP000726737"/>
    </source>
</evidence>
<dbReference type="EMBL" id="JAAAJA010000384">
    <property type="protein sequence ID" value="KAG0254768.1"/>
    <property type="molecule type" value="Genomic_DNA"/>
</dbReference>
<name>A0A9P6PV72_9FUNG</name>
<feature type="compositionally biased region" description="Basic and acidic residues" evidence="1">
    <location>
        <begin position="459"/>
        <end position="478"/>
    </location>
</feature>
<feature type="compositionally biased region" description="Low complexity" evidence="1">
    <location>
        <begin position="656"/>
        <end position="673"/>
    </location>
</feature>
<feature type="compositionally biased region" description="Polar residues" evidence="1">
    <location>
        <begin position="107"/>
        <end position="117"/>
    </location>
</feature>